<feature type="binding site" evidence="11">
    <location>
        <position position="434"/>
    </location>
    <ligand>
        <name>Zn(2+)</name>
        <dbReference type="ChEBI" id="CHEBI:29105"/>
        <label>1</label>
    </ligand>
</feature>
<comment type="cofactor">
    <cofactor evidence="11">
        <name>Zn(2+)</name>
        <dbReference type="ChEBI" id="CHEBI:29105"/>
    </cofactor>
    <text evidence="11">Binds 2 zinc ions per subunit.</text>
</comment>
<evidence type="ECO:0000256" key="9">
    <source>
        <dbReference type="ARBA" id="ARBA00023125"/>
    </source>
</evidence>
<dbReference type="NCBIfam" id="NF004067">
    <property type="entry name" value="PRK05580.1-4"/>
    <property type="match status" value="1"/>
</dbReference>
<dbReference type="Proteomes" id="UP001595710">
    <property type="component" value="Unassembled WGS sequence"/>
</dbReference>
<dbReference type="NCBIfam" id="TIGR00595">
    <property type="entry name" value="priA"/>
    <property type="match status" value="1"/>
</dbReference>
<evidence type="ECO:0000256" key="10">
    <source>
        <dbReference type="ARBA" id="ARBA00023235"/>
    </source>
</evidence>
<sequence>MQRVSIAVQGPFNGPLTYLHSHKLAPGLRCKVSLGSRTVIGLSVADAPDEALDAAKLKNVTEVLDTAPLLSEELLNIANWMGRYYLHEFSSPFFLALPKLLRSGKKAELKKTRWATLTLQGQHLDCAQLGGAAKQQALMQVMQKQQSATMRHLKSLGFDSAVVNALVKKQLLNVSDEANEESITPTGELFESELRLTEEQQTALSHIKLDAYAPCLLEGVTGSGKTEIYLQAIRQCLQQGKRALVLVPEIGLTPQTLARFQKRFQDDTVALHSGLTDPARHQAWLKAKLGQAAIVIGTRSSILTPIPNLGLIVVDEEHDASYKQQDTLRYHARDIALKRAHDLNIPIVLGSATPSLESLHNASMGRFAHLNLANRANGSSLPPIETIDMRKQQHQNGLSERLAHRIKSHLDDGNQIILFLNRRGYAPNWFCRSCGWIADCTFCDAHMTYHRAQRTNICHHCGHRETPVHKCPNCHETTLEAMGTGTERAEETISQLFPDTTIIRFDRDIASTRNKLEQQLARTESAGPAIIIGTQMLAKGHHFERVTLVGIWDIDGGLFSADLRARERMGQLLTQVAGRAGRGERKGEVVVQTWYPEHPVFEPLLKHDYRSFAIELLEDRKRTQLPPFGYLAVIRCDSAFANLAEQRLQEMAHYLLNTQKVRVLGPLPALLSRRAGKHRYMLLVQSQKRSHLHEVLTPLHRHYPRDAKQVSWHIDIDPSDLA</sequence>
<feature type="domain" description="Helicase ATP-binding" evidence="12">
    <location>
        <begin position="206"/>
        <end position="372"/>
    </location>
</feature>
<keyword evidence="4 11" id="KW-0547">Nucleotide-binding</keyword>
<keyword evidence="3 11" id="KW-0479">Metal-binding</keyword>
<dbReference type="InterPro" id="IPR011545">
    <property type="entry name" value="DEAD/DEAH_box_helicase_dom"/>
</dbReference>
<evidence type="ECO:0000256" key="7">
    <source>
        <dbReference type="ARBA" id="ARBA00022833"/>
    </source>
</evidence>
<comment type="catalytic activity">
    <reaction evidence="11">
        <text>ATP + H2O = ADP + phosphate + H(+)</text>
        <dbReference type="Rhea" id="RHEA:13065"/>
        <dbReference type="ChEBI" id="CHEBI:15377"/>
        <dbReference type="ChEBI" id="CHEBI:15378"/>
        <dbReference type="ChEBI" id="CHEBI:30616"/>
        <dbReference type="ChEBI" id="CHEBI:43474"/>
        <dbReference type="ChEBI" id="CHEBI:456216"/>
        <dbReference type="EC" id="5.6.2.4"/>
    </reaction>
</comment>
<dbReference type="InterPro" id="IPR041222">
    <property type="entry name" value="PriA_3primeBD"/>
</dbReference>
<keyword evidence="6 11" id="KW-0347">Helicase</keyword>
<reference evidence="14" key="1">
    <citation type="journal article" date="2019" name="Int. J. Syst. Evol. Microbiol.">
        <title>The Global Catalogue of Microorganisms (GCM) 10K type strain sequencing project: providing services to taxonomists for standard genome sequencing and annotation.</title>
        <authorList>
            <consortium name="The Broad Institute Genomics Platform"/>
            <consortium name="The Broad Institute Genome Sequencing Center for Infectious Disease"/>
            <person name="Wu L."/>
            <person name="Ma J."/>
        </authorList>
    </citation>
    <scope>NUCLEOTIDE SEQUENCE [LARGE SCALE GENOMIC DNA]</scope>
    <source>
        <strain evidence="14">CECT 8288</strain>
    </source>
</reference>
<feature type="binding site" evidence="11">
    <location>
        <position position="471"/>
    </location>
    <ligand>
        <name>Zn(2+)</name>
        <dbReference type="ChEBI" id="CHEBI:29105"/>
        <label>1</label>
    </ligand>
</feature>
<dbReference type="CDD" id="cd18804">
    <property type="entry name" value="SF2_C_priA"/>
    <property type="match status" value="1"/>
</dbReference>
<feature type="binding site" evidence="11">
    <location>
        <position position="440"/>
    </location>
    <ligand>
        <name>Zn(2+)</name>
        <dbReference type="ChEBI" id="CHEBI:29105"/>
        <label>2</label>
    </ligand>
</feature>
<feature type="binding site" evidence="11">
    <location>
        <position position="461"/>
    </location>
    <ligand>
        <name>Zn(2+)</name>
        <dbReference type="ChEBI" id="CHEBI:29105"/>
        <label>2</label>
    </ligand>
</feature>
<protein>
    <recommendedName>
        <fullName evidence="11">Replication restart protein PriA</fullName>
    </recommendedName>
    <alternativeName>
        <fullName evidence="11">ATP-dependent DNA helicase PriA</fullName>
        <ecNumber evidence="11">5.6.2.4</ecNumber>
    </alternativeName>
    <alternativeName>
        <fullName evidence="11">DNA 3'-5' helicase PriA</fullName>
    </alternativeName>
</protein>
<keyword evidence="8 11" id="KW-0067">ATP-binding</keyword>
<evidence type="ECO:0000256" key="11">
    <source>
        <dbReference type="HAMAP-Rule" id="MF_00983"/>
    </source>
</evidence>
<keyword evidence="2 11" id="KW-0235">DNA replication</keyword>
<dbReference type="EC" id="5.6.2.4" evidence="11"/>
<keyword evidence="10 11" id="KW-0413">Isomerase</keyword>
<dbReference type="RefSeq" id="WP_377362484.1">
    <property type="nucleotide sequence ID" value="NZ_JBHRYN010000008.1"/>
</dbReference>
<comment type="catalytic activity">
    <reaction evidence="11">
        <text>Couples ATP hydrolysis with the unwinding of duplex DNA by translocating in the 3'-5' direction.</text>
        <dbReference type="EC" id="5.6.2.4"/>
    </reaction>
</comment>
<keyword evidence="1 11" id="KW-0639">Primosome</keyword>
<comment type="caution">
    <text evidence="13">The sequence shown here is derived from an EMBL/GenBank/DDBJ whole genome shotgun (WGS) entry which is preliminary data.</text>
</comment>
<dbReference type="SUPFAM" id="SSF52540">
    <property type="entry name" value="P-loop containing nucleoside triphosphate hydrolases"/>
    <property type="match status" value="2"/>
</dbReference>
<evidence type="ECO:0000256" key="8">
    <source>
        <dbReference type="ARBA" id="ARBA00022840"/>
    </source>
</evidence>
<dbReference type="PANTHER" id="PTHR30580">
    <property type="entry name" value="PRIMOSOMAL PROTEIN N"/>
    <property type="match status" value="1"/>
</dbReference>
<name>A0ABV7WQB3_9GAMM</name>
<accession>A0ABV7WQB3</accession>
<evidence type="ECO:0000256" key="2">
    <source>
        <dbReference type="ARBA" id="ARBA00022705"/>
    </source>
</evidence>
<dbReference type="InterPro" id="IPR014001">
    <property type="entry name" value="Helicase_ATP-bd"/>
</dbReference>
<dbReference type="Pfam" id="PF18074">
    <property type="entry name" value="PriA_C"/>
    <property type="match status" value="1"/>
</dbReference>
<dbReference type="InterPro" id="IPR027417">
    <property type="entry name" value="P-loop_NTPase"/>
</dbReference>
<dbReference type="InterPro" id="IPR040498">
    <property type="entry name" value="PriA_CRR"/>
</dbReference>
<evidence type="ECO:0000313" key="14">
    <source>
        <dbReference type="Proteomes" id="UP001595710"/>
    </source>
</evidence>
<dbReference type="PROSITE" id="PS51192">
    <property type="entry name" value="HELICASE_ATP_BIND_1"/>
    <property type="match status" value="1"/>
</dbReference>
<evidence type="ECO:0000256" key="6">
    <source>
        <dbReference type="ARBA" id="ARBA00022806"/>
    </source>
</evidence>
<feature type="binding site" evidence="11">
    <location>
        <position position="458"/>
    </location>
    <ligand>
        <name>Zn(2+)</name>
        <dbReference type="ChEBI" id="CHEBI:29105"/>
        <label>2</label>
    </ligand>
</feature>
<dbReference type="Pfam" id="PF00270">
    <property type="entry name" value="DEAD"/>
    <property type="match status" value="1"/>
</dbReference>
<evidence type="ECO:0000259" key="12">
    <source>
        <dbReference type="PROSITE" id="PS51192"/>
    </source>
</evidence>
<keyword evidence="7 11" id="KW-0862">Zinc</keyword>
<dbReference type="Pfam" id="PF18319">
    <property type="entry name" value="Zn_ribbon_PriA"/>
    <property type="match status" value="1"/>
</dbReference>
<keyword evidence="9 11" id="KW-0238">DNA-binding</keyword>
<keyword evidence="5 11" id="KW-0378">Hydrolase</keyword>
<dbReference type="HAMAP" id="MF_00983">
    <property type="entry name" value="PriA"/>
    <property type="match status" value="1"/>
</dbReference>
<evidence type="ECO:0000256" key="3">
    <source>
        <dbReference type="ARBA" id="ARBA00022723"/>
    </source>
</evidence>
<evidence type="ECO:0000256" key="4">
    <source>
        <dbReference type="ARBA" id="ARBA00022741"/>
    </source>
</evidence>
<dbReference type="Pfam" id="PF17764">
    <property type="entry name" value="PriA_3primeBD"/>
    <property type="match status" value="1"/>
</dbReference>
<dbReference type="InterPro" id="IPR042115">
    <property type="entry name" value="PriA_3primeBD_sf"/>
</dbReference>
<comment type="function">
    <text evidence="11">Initiates the restart of stalled replication forks, which reloads the replicative helicase on sites other than the origin of replication. Recognizes and binds to abandoned replication forks and remodels them to uncover a helicase loading site. Promotes assembly of the primosome at these replication forks.</text>
</comment>
<feature type="binding site" evidence="11">
    <location>
        <position position="443"/>
    </location>
    <ligand>
        <name>Zn(2+)</name>
        <dbReference type="ChEBI" id="CHEBI:29105"/>
        <label>2</label>
    </ligand>
</feature>
<dbReference type="PANTHER" id="PTHR30580:SF0">
    <property type="entry name" value="PRIMOSOMAL PROTEIN N"/>
    <property type="match status" value="1"/>
</dbReference>
<feature type="binding site" evidence="11">
    <location>
        <position position="474"/>
    </location>
    <ligand>
        <name>Zn(2+)</name>
        <dbReference type="ChEBI" id="CHEBI:29105"/>
        <label>1</label>
    </ligand>
</feature>
<gene>
    <name evidence="11" type="primary">priA</name>
    <name evidence="13" type="ORF">ACFOND_05800</name>
</gene>
<dbReference type="Gene3D" id="3.40.50.300">
    <property type="entry name" value="P-loop containing nucleotide triphosphate hydrolases"/>
    <property type="match status" value="2"/>
</dbReference>
<dbReference type="GO" id="GO:0016787">
    <property type="term" value="F:hydrolase activity"/>
    <property type="evidence" value="ECO:0007669"/>
    <property type="project" value="UniProtKB-KW"/>
</dbReference>
<feature type="binding site" evidence="11">
    <location>
        <position position="431"/>
    </location>
    <ligand>
        <name>Zn(2+)</name>
        <dbReference type="ChEBI" id="CHEBI:29105"/>
        <label>1</label>
    </ligand>
</feature>
<evidence type="ECO:0000313" key="13">
    <source>
        <dbReference type="EMBL" id="MFC3701152.1"/>
    </source>
</evidence>
<keyword evidence="14" id="KW-1185">Reference proteome</keyword>
<evidence type="ECO:0000256" key="5">
    <source>
        <dbReference type="ARBA" id="ARBA00022801"/>
    </source>
</evidence>
<dbReference type="EMBL" id="JBHRYN010000008">
    <property type="protein sequence ID" value="MFC3701152.1"/>
    <property type="molecule type" value="Genomic_DNA"/>
</dbReference>
<organism evidence="13 14">
    <name type="scientific">Reinekea marina</name>
    <dbReference type="NCBI Taxonomy" id="1310421"/>
    <lineage>
        <taxon>Bacteria</taxon>
        <taxon>Pseudomonadati</taxon>
        <taxon>Pseudomonadota</taxon>
        <taxon>Gammaproteobacteria</taxon>
        <taxon>Oceanospirillales</taxon>
        <taxon>Saccharospirillaceae</taxon>
        <taxon>Reinekea</taxon>
    </lineage>
</organism>
<dbReference type="SMART" id="SM00487">
    <property type="entry name" value="DEXDc"/>
    <property type="match status" value="1"/>
</dbReference>
<dbReference type="CDD" id="cd17929">
    <property type="entry name" value="DEXHc_priA"/>
    <property type="match status" value="1"/>
</dbReference>
<dbReference type="InterPro" id="IPR041236">
    <property type="entry name" value="PriA_C"/>
</dbReference>
<dbReference type="InterPro" id="IPR005259">
    <property type="entry name" value="PriA"/>
</dbReference>
<dbReference type="Gene3D" id="3.40.1440.60">
    <property type="entry name" value="PriA, 3(prime) DNA-binding domain"/>
    <property type="match status" value="1"/>
</dbReference>
<comment type="subunit">
    <text evidence="11">Component of the replication restart primosome.</text>
</comment>
<comment type="similarity">
    <text evidence="11">Belongs to the helicase family. PriA subfamily.</text>
</comment>
<evidence type="ECO:0000256" key="1">
    <source>
        <dbReference type="ARBA" id="ARBA00022515"/>
    </source>
</evidence>
<proteinExistence type="inferred from homology"/>